<sequence length="2757" mass="318103">MALERDIFEDLGSSSASMLVVSVGSLKLYSKILKLLPGTFKIALCVGLRHEPIKDVSCVTKRRVFATLSRYHNGSDAEADQIEHRIQHNFEIPIPFCLDNKATTVRLAIFLVMNDRSLVPVCRSMIRLSSTRDPTTAMKWFPLVKYNGFTGVGSVDNTAEFEVIGEPGKEKLVKRHLVVGSIQILTRRVLQERIGRPDLHDALCFSTLCDEKKSRKSLAEQYDDSSSEYNFSEKDLSCNELDEEKDNLFNGKYTSKIKGCYLESSIESLEDKIPFPFIQFKDILSKYPTLQNIFHLMPLYNQKINKRILMLQKRNKNAKVVLIGNDFSSNYRSGISMPIKVPSSIENIMSSSLDWNTWFCKSVDIAIMQSVEAYSKSTIFPSTNKYKAGKCNMNKKSSYNFVGNKISTYHFEYFMKSLESNMDVLLVNTIFGAAATEFSRDIIDDVIFRGKNQVRKFTPYKNLFVIWDYMIKRSYQELGMDYDIKLNNEEKMDDSTLENKVGEEVVEVLNISDISDSETHNIKIQETNFCKLENDFEEFSEIVAFDENIPKVVEDSSSEVNQDQENETIPLYNSLKRKVVDSIERSQIIPLSEDHPFSSLRLFENDRVFIHHKTIGRGLLGILVLGDSQTSAEDASKIYTREISAHMAINEAILRTKVKKAIRIYNSISKGKIPPRQFIPNSKAVIGYDGYIDPNLNKKLSDFEIAMILLKGIDKFVKCSSEILHPSVNLTTVSPSLITCVDYSGFRIVVRPLPPLPFTICDWPLPIQSNERGEISNIEKCLNISNILHPTKLISEIKHLPILLETSIGIFKYYNFHHTYNIFPRDPWVSDVKGERVNWGNSSTDEYYHNYDTFSKNKLLSRNKCCTIRPLFIKQAGAVQDMLKYQDTDEKLRRFHYTPDDLHELFRKEIEPSGFCLVCASDVQQRSYGFFNINKEAMLFKPVPMNLISKFTETTTNYLIKINDGTHCSLCGKSMRVKTHTNSNNHMELISYIGDKIPYPTLGHYDDGAAIKMNRVKLMTSYMQSSNDYFSEWSFTEGDVFRRDQIFWERRPGLYCLPRSCIKGGGNLLGTGLDTIKYLLSQAKLLLNAFDDNTRFSSASDFNREEKLKIVKGVDVFDEPKRQSTVKIFFDESNIGQEIILLSNSLHTNWIEIVLNQLESIPAFAPYDSVTLENFLHSRGMNCNMLGRMLNFTRSPWLKQLFSIEIVSRTIKNLIPKLIKTLFLPGAISYMKKESGNLGRYCPCHSSSPSVSMLHTIFKIYITSTKRRIGSERIMINSRAKDSRSQLFSSQFLNTDVVADQEKVIHREMKNEEKDTANNSKSLMTQSPIYWNEIFKALNENNWDILNVHNIKISEISKLLVDWASQFFNVDDNILSYTNRGTLNSRKKENDKLESEKSDLRRFSRELIQMNKMTLPYWVLECLFSLNQKSLIMLRRHRFHQITILQVMLTNLFNLILGDSPNSQLFWSTCISKLCSWEFSIAETSISKNKIPIGALFYALKHHTGVKFFLDIKKLKENLQDDSTFPINYDDFDSILPKAKRKSEHYFSESLPIWGILETPEIIKLPRYNSFSVISTPTISQKLIALSIKLSASYFTNIQFFLDYMTHSEQFQGAERHLVRQDWIVQESWLELLGYFSYLEYDKKCIQILNNVINLFPQDHIASIQMRILQMWSYSRLRNIEIFKNTDFNALNNNFDQISISEKSIPHEISVSTLIFEIIDLHWSVIHPIIIDVYTSTALIHFLRGNWKSCEEILEKAITKSLVISSCFDSNSDVFRHYSKLLSSRKNSNWEFENNTLDSNSSLKNRILLSNIKYAIKSKDTDKSIIQGIFDLHGQDENELEYELYQRFLNSNLQYIPRLLNTIENPNPNRIPKTPPKLRIGWLLKQLGRVRLIHALHLYYFNKNNKEFRFLKETDIQSTDSTEESINESIGKNEINTLALLDDSIESILELSCFTTQWALDIFDYYLGATTLETASCCYDLAYGLILLDNIIKDQMSNVLLKRSCELLIASFDVNSSLLIPSSFVCIENLIQLALVYEKQNSFSYSLKVWELVLEQLTIKSRTFDDIDYRVLNEFSIVSWCTPNKYFNIPLDFESKSDNSCLNQGQEIIREYISINQNKGFENDTGNEYLQGGFSSKNGNSFKSLSSDSGSNSNFISDSKFNSENSKNPLPNDITPIGSGSFETNDQEIDQNMIIISAKNMKKESSQWNLRNIIRLLFQTKERMVYLFMNACNGNQYHKRLFRLFLLASYLKRGDKLVNLKDWEPILSLNRNSKDVDKSRLGCSYNEKNASGLLFSVIYEANSWLYETEETNLAVSTFIENHPTKINRDKLFTGDGYSGPVSILYNKVMLNNELTLGSRIYDYNSYTKDSMESIQIRNYNNNELRPGGNGHRIESIRSSDNQHIKRINKQYSDIKASGMGRTKSSSKFNEMDFCMSGMMVINSLNNTTGELSENINQSYGTMDEGFGNLRQFEFDNGENNKQISSLSINIDETKSKSNPRYLVSHIKESVEITAIENFFIDLIKEAEDDIKFIWKSMKEQIRLFKTVKKDELDEISRINSRIQYEQRISRLSKIRINEILNDSGSSEIKYLDLDLERSNLVKNINESFELSSISDESFSISFPIYKASLIATDNESKNLLSKLMVYNSKKATFDDEFEQIGNDSSIIYNSLLKKNTVIYDKTLIQSDSEERKMIDGMKLNLENAFFTESSEFDNVEDYTKSYPLSYRSKALDILISLIYYTTDYRDYFSNWKDNQKT</sequence>
<dbReference type="VEuPathDB" id="CryptoDB:CHUDEA3_230"/>
<dbReference type="VEuPathDB" id="CryptoDB:GY17_00003917"/>
<evidence type="ECO:0000256" key="1">
    <source>
        <dbReference type="SAM" id="MobiDB-lite"/>
    </source>
</evidence>
<keyword evidence="4" id="KW-1185">Reference proteome</keyword>
<dbReference type="VEuPathDB" id="CryptoDB:ChTU502y2012_384g0250"/>
<dbReference type="Proteomes" id="UP000199752">
    <property type="component" value="Chromosome 3"/>
</dbReference>
<feature type="region of interest" description="Disordered" evidence="1">
    <location>
        <begin position="2157"/>
        <end position="2182"/>
    </location>
</feature>
<reference evidence="2" key="2">
    <citation type="submission" date="2015-08" db="EMBL/GenBank/DDBJ databases">
        <authorList>
            <person name="Babu N.S."/>
            <person name="Beckwith C.J."/>
            <person name="Beseler K.G."/>
            <person name="Brison A."/>
            <person name="Carone J.V."/>
            <person name="Caskin T.P."/>
            <person name="Diamond M."/>
            <person name="Durham M.E."/>
            <person name="Foxe J.M."/>
            <person name="Go M."/>
            <person name="Henderson B.A."/>
            <person name="Jones I.B."/>
            <person name="McGettigan J.A."/>
            <person name="Micheletti S.J."/>
            <person name="Nasrallah M.E."/>
            <person name="Ortiz D."/>
            <person name="Piller C.R."/>
            <person name="Privatt S.R."/>
            <person name="Schneider S.L."/>
            <person name="Sharp S."/>
            <person name="Smith T.C."/>
            <person name="Stanton J.D."/>
            <person name="Ullery H.E."/>
            <person name="Wilson R.J."/>
            <person name="Serrano M.G."/>
            <person name="Buck G."/>
            <person name="Lee V."/>
            <person name="Wang Y."/>
            <person name="Carvalho R."/>
            <person name="Voegtly L."/>
            <person name="Shi R."/>
            <person name="Duckworth R."/>
            <person name="Johnson A."/>
            <person name="Loviza R."/>
            <person name="Walstead R."/>
            <person name="Shah Z."/>
            <person name="Kiflezghi M."/>
            <person name="Wade K."/>
            <person name="Ball S.L."/>
            <person name="Bradley K.W."/>
            <person name="Asai D.J."/>
            <person name="Bowman C.A."/>
            <person name="Russell D.A."/>
            <person name="Pope W.H."/>
            <person name="Jacobs-Sera D."/>
            <person name="Hendrix R.W."/>
            <person name="Hatfull G.F."/>
        </authorList>
    </citation>
    <scope>NUCLEOTIDE SEQUENCE [LARGE SCALE GENOMIC DNA]</scope>
</reference>
<dbReference type="VEuPathDB" id="CryptoDB:Chro.30034"/>
<proteinExistence type="predicted"/>
<dbReference type="VEuPathDB" id="CryptoDB:Chro.30036"/>
<evidence type="ECO:0000313" key="3">
    <source>
        <dbReference type="EMBL" id="PPS92475.1"/>
    </source>
</evidence>
<gene>
    <name evidence="2" type="ORF">CHUDEA3_230</name>
    <name evidence="3" type="ORF">GY17_00003917</name>
</gene>
<name>A0A0S4TC97_CRYHO</name>
<dbReference type="VEuPathDB" id="CryptoDB:Chro.30035"/>
<dbReference type="Proteomes" id="UP001429100">
    <property type="component" value="Unassembled WGS sequence"/>
</dbReference>
<accession>A0A0S4TC97</accession>
<reference evidence="3 4" key="1">
    <citation type="submission" date="2014-11" db="EMBL/GenBank/DDBJ databases">
        <title>Comparative genomic analysis of Cryptosporidium hominis reveals occurrence of genetic recombination in virulent subtypes.</title>
        <authorList>
            <person name="Guo Y."/>
            <person name="Tang K."/>
            <person name="Frace M."/>
            <person name="Li N."/>
            <person name="Roellig D.M."/>
            <person name="Sammons S."/>
            <person name="Knipe K."/>
            <person name="Rowe L."/>
            <person name="Feng Y."/>
            <person name="Xiao L."/>
        </authorList>
    </citation>
    <scope>NUCLEOTIDE SEQUENCE [LARGE SCALE GENOMIC DNA]</scope>
    <source>
        <strain evidence="3">30976</strain>
    </source>
</reference>
<reference evidence="3 4" key="3">
    <citation type="submission" date="2017-10" db="EMBL/GenBank/DDBJ databases">
        <title>Consistent, comparative and evidence-based genome annotation and re-annotation for the closely-related species, Cryptosporidium parvum, C. hominis and C. tyzzeri.</title>
        <authorList>
            <person name="Baptista R.P."/>
            <person name="Li Y."/>
            <person name="Sateriale A."/>
            <person name="Striepen B."/>
            <person name="Kissinger J.C."/>
        </authorList>
    </citation>
    <scope>NUCLEOTIDE SEQUENCE [LARGE SCALE GENOMIC DNA]</scope>
    <source>
        <strain evidence="3">30976</strain>
    </source>
</reference>
<dbReference type="EMBL" id="JTAI01000024">
    <property type="protein sequence ID" value="PPS92475.1"/>
    <property type="molecule type" value="Genomic_DNA"/>
</dbReference>
<evidence type="ECO:0000313" key="4">
    <source>
        <dbReference type="Proteomes" id="UP001429100"/>
    </source>
</evidence>
<organism evidence="2">
    <name type="scientific">Cryptosporidium hominis</name>
    <dbReference type="NCBI Taxonomy" id="237895"/>
    <lineage>
        <taxon>Eukaryota</taxon>
        <taxon>Sar</taxon>
        <taxon>Alveolata</taxon>
        <taxon>Apicomplexa</taxon>
        <taxon>Conoidasida</taxon>
        <taxon>Coccidia</taxon>
        <taxon>Eucoccidiorida</taxon>
        <taxon>Eimeriorina</taxon>
        <taxon>Cryptosporidiidae</taxon>
        <taxon>Cryptosporidium</taxon>
    </lineage>
</organism>
<dbReference type="EMBL" id="LN877949">
    <property type="protein sequence ID" value="CUV04837.1"/>
    <property type="molecule type" value="Genomic_DNA"/>
</dbReference>
<protein>
    <submittedName>
        <fullName evidence="3">CLU central domain containing protein</fullName>
    </submittedName>
</protein>
<evidence type="ECO:0000313" key="2">
    <source>
        <dbReference type="EMBL" id="CUV04837.1"/>
    </source>
</evidence>